<sequence length="460" mass="51141">MADKADDSKYLWEDKTSEGHTRIGLNDLARSEIGQVTFAEFPDKMTEVSAGDPILSFEGAKAVTEIHSPLSGKIAKMNADLIEHPELLNEDNRGKTWIVGLFLRRELSTIIFVDLSDSNSQRHLRDPGVSGSLSTFFITSPKFSDTVFHFSQPASASVVLGVNQDAYSEVNLDYIKNHHIHLARRGAGGGAVYVDSGNLTYAFIDNDNGTNYLNFKKYATPAIHVLHKLGVDAEMTGRNDLTVDGKKFSGMSSLKIGNRFSCGGTLMIDVDLDQAAKALTPPKTKLASKGIKSVHSRVTNIRQYFLPQYRQITFDEIRQLFLEEVFQTTDLAHIRTYTMSEEDWQEVEQIAHSKFTDPKFIMGTKRDDDFFHGNHFDGLGTIEVSFSVNDGIVTHARIFGDFNQANGDLQAVENQLVGTPFKQANLEEAFRTANLSANIGQISPTEMAELMLNPNFQEVN</sequence>
<dbReference type="PANTHER" id="PTHR12561">
    <property type="entry name" value="LIPOATE-PROTEIN LIGASE"/>
    <property type="match status" value="1"/>
</dbReference>
<dbReference type="Gene3D" id="2.40.50.100">
    <property type="match status" value="1"/>
</dbReference>
<comment type="pathway">
    <text evidence="1">Protein modification; protein lipoylation via exogenous pathway; protein N(6)-(lipoyl)lysine from lipoate: step 2/2.</text>
</comment>
<dbReference type="PROSITE" id="PS50968">
    <property type="entry name" value="BIOTINYL_LIPOYL"/>
    <property type="match status" value="1"/>
</dbReference>
<dbReference type="InterPro" id="IPR033753">
    <property type="entry name" value="GCV_H/Fam206"/>
</dbReference>
<evidence type="ECO:0000256" key="1">
    <source>
        <dbReference type="ARBA" id="ARBA00005085"/>
    </source>
</evidence>
<dbReference type="Gene3D" id="3.30.930.10">
    <property type="entry name" value="Bira Bifunctional Protein, Domain 2"/>
    <property type="match status" value="1"/>
</dbReference>
<dbReference type="GO" id="GO:0016979">
    <property type="term" value="F:lipoate-protein ligase activity"/>
    <property type="evidence" value="ECO:0007669"/>
    <property type="project" value="UniProtKB-EC"/>
</dbReference>
<evidence type="ECO:0000256" key="3">
    <source>
        <dbReference type="ARBA" id="ARBA00012367"/>
    </source>
</evidence>
<dbReference type="GO" id="GO:0009249">
    <property type="term" value="P:protein lipoylation"/>
    <property type="evidence" value="ECO:0007669"/>
    <property type="project" value="InterPro"/>
</dbReference>
<reference evidence="10 12" key="1">
    <citation type="journal article" date="2017" name="Biosci Microbiota Food Health">
        <title>Genomic characterization reconfirms the taxonomic status of Lactobacillus parakefiri.</title>
        <authorList>
            <person name="Tanizawa Y."/>
            <person name="Kobayashi H."/>
            <person name="Kaminuma E."/>
            <person name="Sakamoto M."/>
            <person name="Ohkuma M."/>
            <person name="Nakamura Y."/>
            <person name="Arita M."/>
            <person name="Tohno M."/>
        </authorList>
    </citation>
    <scope>NUCLEOTIDE SEQUENCE [LARGE SCALE GENOMIC DNA]</scope>
    <source>
        <strain evidence="10 12">JCM 8573</strain>
    </source>
</reference>
<feature type="domain" description="Lipoyl-binding" evidence="8">
    <location>
        <begin position="20"/>
        <end position="102"/>
    </location>
</feature>
<dbReference type="InterPro" id="IPR000089">
    <property type="entry name" value="Biotin_lipoyl"/>
</dbReference>
<evidence type="ECO:0000313" key="10">
    <source>
        <dbReference type="EMBL" id="GAW71484.1"/>
    </source>
</evidence>
<keyword evidence="4 10" id="KW-0436">Ligase</keyword>
<dbReference type="GO" id="GO:0005737">
    <property type="term" value="C:cytoplasm"/>
    <property type="evidence" value="ECO:0007669"/>
    <property type="project" value="TreeGrafter"/>
</dbReference>
<proteinExistence type="predicted"/>
<dbReference type="Gene3D" id="3.30.390.50">
    <property type="entry name" value="CO dehydrogenase flavoprotein, C-terminal domain"/>
    <property type="match status" value="1"/>
</dbReference>
<evidence type="ECO:0000313" key="13">
    <source>
        <dbReference type="Proteomes" id="UP000294668"/>
    </source>
</evidence>
<dbReference type="Proteomes" id="UP000294668">
    <property type="component" value="Unassembled WGS sequence"/>
</dbReference>
<organism evidence="10 12">
    <name type="scientific">Lentilactobacillus parakefiri</name>
    <dbReference type="NCBI Taxonomy" id="152332"/>
    <lineage>
        <taxon>Bacteria</taxon>
        <taxon>Bacillati</taxon>
        <taxon>Bacillota</taxon>
        <taxon>Bacilli</taxon>
        <taxon>Lactobacillales</taxon>
        <taxon>Lactobacillaceae</taxon>
        <taxon>Lentilactobacillus</taxon>
    </lineage>
</organism>
<evidence type="ECO:0000256" key="6">
    <source>
        <dbReference type="ARBA" id="ARBA00022840"/>
    </source>
</evidence>
<dbReference type="InterPro" id="IPR045864">
    <property type="entry name" value="aa-tRNA-synth_II/BPL/LPL"/>
</dbReference>
<dbReference type="SUPFAM" id="SSF82649">
    <property type="entry name" value="SufE/NifU"/>
    <property type="match status" value="1"/>
</dbReference>
<gene>
    <name evidence="10" type="primary">lplA_2</name>
    <name evidence="11" type="ORF">C5L28_002025</name>
    <name evidence="10" type="ORF">LPKJCM_00565</name>
</gene>
<keyword evidence="5" id="KW-0547">Nucleotide-binding</keyword>
<evidence type="ECO:0000256" key="2">
    <source>
        <dbReference type="ARBA" id="ARBA00005124"/>
    </source>
</evidence>
<accession>A0A224VGN6</accession>
<dbReference type="EMBL" id="BDGB01000032">
    <property type="protein sequence ID" value="GAW71484.1"/>
    <property type="molecule type" value="Genomic_DNA"/>
</dbReference>
<name>A0A224VGN6_9LACO</name>
<dbReference type="InterPro" id="IPR019491">
    <property type="entry name" value="Lipoate_protein_ligase_C"/>
</dbReference>
<evidence type="ECO:0000256" key="7">
    <source>
        <dbReference type="ARBA" id="ARBA00048037"/>
    </source>
</evidence>
<keyword evidence="13" id="KW-1185">Reference proteome</keyword>
<reference evidence="11" key="3">
    <citation type="submission" date="2019-02" db="EMBL/GenBank/DDBJ databases">
        <authorList>
            <person name="Buron G."/>
            <person name="Chaylann A."/>
            <person name="Dolejs I."/>
            <person name="Forster J."/>
            <person name="Miks M.H."/>
        </authorList>
    </citation>
    <scope>NUCLEOTIDE SEQUENCE</scope>
    <source>
        <strain evidence="11">DSM 10551</strain>
    </source>
</reference>
<comment type="pathway">
    <text evidence="2">Protein modification; protein lipoylation via exogenous pathway; protein N(6)-(lipoyl)lysine from lipoate: step 1/2.</text>
</comment>
<dbReference type="NCBIfam" id="TIGR00545">
    <property type="entry name" value="lipoyltrans"/>
    <property type="match status" value="1"/>
</dbReference>
<reference evidence="11 13" key="2">
    <citation type="journal article" date="2019" name="Appl. Microbiol. Biotechnol.">
        <title>Uncovering carbohydrate metabolism through a genotype-phenotype association study of 56 lactic acid bacteria genomes.</title>
        <authorList>
            <person name="Buron-Moles G."/>
            <person name="Chailyan A."/>
            <person name="Dolejs I."/>
            <person name="Forster J."/>
            <person name="Miks M.H."/>
        </authorList>
    </citation>
    <scope>NUCLEOTIDE SEQUENCE [LARGE SCALE GENOMIC DNA]</scope>
    <source>
        <strain evidence="11 13">DSM 10551</strain>
    </source>
</reference>
<evidence type="ECO:0000256" key="4">
    <source>
        <dbReference type="ARBA" id="ARBA00022598"/>
    </source>
</evidence>
<dbReference type="InterPro" id="IPR004562">
    <property type="entry name" value="LipoylTrfase_LipoateP_Ligase"/>
</dbReference>
<evidence type="ECO:0000259" key="9">
    <source>
        <dbReference type="PROSITE" id="PS51733"/>
    </source>
</evidence>
<comment type="caution">
    <text evidence="10">The sequence shown here is derived from an EMBL/GenBank/DDBJ whole genome shotgun (WGS) entry which is preliminary data.</text>
</comment>
<dbReference type="GO" id="GO:0005524">
    <property type="term" value="F:ATP binding"/>
    <property type="evidence" value="ECO:0007669"/>
    <property type="project" value="UniProtKB-KW"/>
</dbReference>
<dbReference type="Pfam" id="PF10437">
    <property type="entry name" value="Lip_prot_lig_C"/>
    <property type="match status" value="1"/>
</dbReference>
<dbReference type="Proteomes" id="UP000214739">
    <property type="component" value="Unassembled WGS sequence"/>
</dbReference>
<evidence type="ECO:0000256" key="5">
    <source>
        <dbReference type="ARBA" id="ARBA00022741"/>
    </source>
</evidence>
<evidence type="ECO:0000313" key="12">
    <source>
        <dbReference type="Proteomes" id="UP000214739"/>
    </source>
</evidence>
<dbReference type="InterPro" id="IPR011053">
    <property type="entry name" value="Single_hybrid_motif"/>
</dbReference>
<dbReference type="GO" id="GO:0017118">
    <property type="term" value="F:lipoyltransferase activity"/>
    <property type="evidence" value="ECO:0007669"/>
    <property type="project" value="TreeGrafter"/>
</dbReference>
<dbReference type="CDD" id="cd16443">
    <property type="entry name" value="LplA"/>
    <property type="match status" value="1"/>
</dbReference>
<evidence type="ECO:0000259" key="8">
    <source>
        <dbReference type="PROSITE" id="PS50968"/>
    </source>
</evidence>
<dbReference type="RefSeq" id="WP_225364098.1">
    <property type="nucleotide sequence ID" value="NZ_BAAAXO010000070.1"/>
</dbReference>
<dbReference type="SUPFAM" id="SSF55681">
    <property type="entry name" value="Class II aaRS and biotin synthetases"/>
    <property type="match status" value="1"/>
</dbReference>
<comment type="catalytic activity">
    <reaction evidence="7">
        <text>L-lysyl-[lipoyl-carrier protein] + (R)-lipoate + ATP = N(6)-[(R)-lipoyl]-L-lysyl-[lipoyl-carrier protein] + AMP + diphosphate + H(+)</text>
        <dbReference type="Rhea" id="RHEA:49288"/>
        <dbReference type="Rhea" id="RHEA-COMP:10500"/>
        <dbReference type="Rhea" id="RHEA-COMP:10502"/>
        <dbReference type="ChEBI" id="CHEBI:15378"/>
        <dbReference type="ChEBI" id="CHEBI:29969"/>
        <dbReference type="ChEBI" id="CHEBI:30616"/>
        <dbReference type="ChEBI" id="CHEBI:33019"/>
        <dbReference type="ChEBI" id="CHEBI:83088"/>
        <dbReference type="ChEBI" id="CHEBI:83099"/>
        <dbReference type="ChEBI" id="CHEBI:456215"/>
        <dbReference type="EC" id="6.3.1.20"/>
    </reaction>
</comment>
<dbReference type="SUPFAM" id="SSF51230">
    <property type="entry name" value="Single hybrid motif"/>
    <property type="match status" value="1"/>
</dbReference>
<dbReference type="AlphaFoldDB" id="A0A224VGN6"/>
<keyword evidence="6" id="KW-0067">ATP-binding</keyword>
<dbReference type="EMBL" id="PUFL01000044">
    <property type="protein sequence ID" value="TDG92294.1"/>
    <property type="molecule type" value="Genomic_DNA"/>
</dbReference>
<evidence type="ECO:0000313" key="11">
    <source>
        <dbReference type="EMBL" id="TDG92294.1"/>
    </source>
</evidence>
<dbReference type="PANTHER" id="PTHR12561:SF3">
    <property type="entry name" value="LIPOYLTRANSFERASE 1, MITOCHONDRIAL"/>
    <property type="match status" value="1"/>
</dbReference>
<dbReference type="EC" id="6.3.1.20" evidence="3"/>
<protein>
    <recommendedName>
        <fullName evidence="3">lipoate--protein ligase</fullName>
        <ecNumber evidence="3">6.3.1.20</ecNumber>
    </recommendedName>
</protein>
<dbReference type="PROSITE" id="PS51733">
    <property type="entry name" value="BPL_LPL_CATALYTIC"/>
    <property type="match status" value="1"/>
</dbReference>
<feature type="domain" description="BPL/LPL catalytic" evidence="9">
    <location>
        <begin position="141"/>
        <end position="333"/>
    </location>
</feature>
<dbReference type="CDD" id="cd06848">
    <property type="entry name" value="GCS_H"/>
    <property type="match status" value="1"/>
</dbReference>
<dbReference type="InterPro" id="IPR004143">
    <property type="entry name" value="BPL_LPL_catalytic"/>
</dbReference>
<dbReference type="Pfam" id="PF21948">
    <property type="entry name" value="LplA-B_cat"/>
    <property type="match status" value="1"/>
</dbReference>
<dbReference type="Pfam" id="PF01597">
    <property type="entry name" value="GCV_H"/>
    <property type="match status" value="1"/>
</dbReference>
<dbReference type="UniPathway" id="UPA00537">
    <property type="reaction ID" value="UER00594"/>
</dbReference>